<dbReference type="Gene3D" id="3.30.30.10">
    <property type="entry name" value="Knottin, scorpion toxin-like"/>
    <property type="match status" value="1"/>
</dbReference>
<evidence type="ECO:0000256" key="2">
    <source>
        <dbReference type="ARBA" id="ARBA00022525"/>
    </source>
</evidence>
<evidence type="ECO:0000256" key="6">
    <source>
        <dbReference type="ARBA" id="ARBA00022940"/>
    </source>
</evidence>
<dbReference type="GeneID" id="108624732"/>
<dbReference type="Proteomes" id="UP000694925">
    <property type="component" value="Unplaced"/>
</dbReference>
<keyword evidence="9" id="KW-0732">Signal</keyword>
<dbReference type="Pfam" id="PF01097">
    <property type="entry name" value="Defensin_2"/>
    <property type="match status" value="1"/>
</dbReference>
<gene>
    <name evidence="12" type="primary">LOC108624732</name>
</gene>
<dbReference type="InterPro" id="IPR036574">
    <property type="entry name" value="Scorpion_toxin-like_sf"/>
</dbReference>
<keyword evidence="6" id="KW-0211">Defensin</keyword>
<dbReference type="GO" id="GO:0045087">
    <property type="term" value="P:innate immune response"/>
    <property type="evidence" value="ECO:0007669"/>
    <property type="project" value="UniProtKB-KW"/>
</dbReference>
<feature type="signal peptide" evidence="9">
    <location>
        <begin position="1"/>
        <end position="19"/>
    </location>
</feature>
<dbReference type="InterPro" id="IPR017982">
    <property type="entry name" value="Defensin_insect"/>
</dbReference>
<dbReference type="PANTHER" id="PTHR13645">
    <property type="entry name" value="DEFENSIN"/>
    <property type="match status" value="1"/>
</dbReference>
<protein>
    <submittedName>
        <fullName evidence="12">Defensin-1-like isoform X1</fullName>
    </submittedName>
</protein>
<dbReference type="GO" id="GO:0042742">
    <property type="term" value="P:defense response to bacterium"/>
    <property type="evidence" value="ECO:0007669"/>
    <property type="project" value="UniProtKB-KW"/>
</dbReference>
<evidence type="ECO:0000256" key="5">
    <source>
        <dbReference type="ARBA" id="ARBA00022859"/>
    </source>
</evidence>
<organism evidence="11 12">
    <name type="scientific">Ceratina calcarata</name>
    <dbReference type="NCBI Taxonomy" id="156304"/>
    <lineage>
        <taxon>Eukaryota</taxon>
        <taxon>Metazoa</taxon>
        <taxon>Ecdysozoa</taxon>
        <taxon>Arthropoda</taxon>
        <taxon>Hexapoda</taxon>
        <taxon>Insecta</taxon>
        <taxon>Pterygota</taxon>
        <taxon>Neoptera</taxon>
        <taxon>Endopterygota</taxon>
        <taxon>Hymenoptera</taxon>
        <taxon>Apocrita</taxon>
        <taxon>Aculeata</taxon>
        <taxon>Apoidea</taxon>
        <taxon>Anthophila</taxon>
        <taxon>Apidae</taxon>
        <taxon>Ceratina</taxon>
        <taxon>Zadontomerus</taxon>
    </lineage>
</organism>
<dbReference type="KEGG" id="ccal:108624732"/>
<dbReference type="CDD" id="cd21806">
    <property type="entry name" value="DEFL_defensin-like"/>
    <property type="match status" value="1"/>
</dbReference>
<dbReference type="PRINTS" id="PR00271">
    <property type="entry name" value="DEFENSIN"/>
</dbReference>
<evidence type="ECO:0000256" key="8">
    <source>
        <dbReference type="ARBA" id="ARBA00023157"/>
    </source>
</evidence>
<dbReference type="PANTHER" id="PTHR13645:SF0">
    <property type="entry name" value="DEFENSIN"/>
    <property type="match status" value="1"/>
</dbReference>
<evidence type="ECO:0000313" key="11">
    <source>
        <dbReference type="Proteomes" id="UP000694925"/>
    </source>
</evidence>
<reference evidence="12" key="1">
    <citation type="submission" date="2025-08" db="UniProtKB">
        <authorList>
            <consortium name="RefSeq"/>
        </authorList>
    </citation>
    <scope>IDENTIFICATION</scope>
    <source>
        <tissue evidence="12">Whole body</tissue>
    </source>
</reference>
<keyword evidence="3" id="KW-0929">Antimicrobial</keyword>
<dbReference type="PROSITE" id="PS51378">
    <property type="entry name" value="INVERT_DEFENSINS"/>
    <property type="match status" value="1"/>
</dbReference>
<dbReference type="GO" id="GO:0005615">
    <property type="term" value="C:extracellular space"/>
    <property type="evidence" value="ECO:0007669"/>
    <property type="project" value="TreeGrafter"/>
</dbReference>
<dbReference type="GO" id="GO:0006959">
    <property type="term" value="P:humoral immune response"/>
    <property type="evidence" value="ECO:0007669"/>
    <property type="project" value="TreeGrafter"/>
</dbReference>
<proteinExistence type="predicted"/>
<dbReference type="AlphaFoldDB" id="A0AAJ7IXQ4"/>
<dbReference type="RefSeq" id="XP_017879694.1">
    <property type="nucleotide sequence ID" value="XM_018024205.2"/>
</dbReference>
<evidence type="ECO:0000259" key="10">
    <source>
        <dbReference type="PROSITE" id="PS51378"/>
    </source>
</evidence>
<keyword evidence="8" id="KW-1015">Disulfide bond</keyword>
<evidence type="ECO:0000256" key="4">
    <source>
        <dbReference type="ARBA" id="ARBA00022588"/>
    </source>
</evidence>
<name>A0AAJ7IXQ4_9HYME</name>
<feature type="domain" description="Invertebrate defensins family profile" evidence="10">
    <location>
        <begin position="38"/>
        <end position="77"/>
    </location>
</feature>
<feature type="chain" id="PRO_5042500158" evidence="9">
    <location>
        <begin position="20"/>
        <end position="128"/>
    </location>
</feature>
<keyword evidence="7" id="KW-0044">Antibiotic</keyword>
<sequence length="128" mass="14616">MKIYFLFALFWWLLPLITAAPIEDDMEAVEERADRQRRVTCDLLSALRVQDSACAANCLSMGKAGGHCENGICVCRKTTFNELWNDRFDKKGNFTLLQPKELEAVLRPTKVPPFVYRPPESTTTKKMS</sequence>
<accession>A0AAJ7IXQ4</accession>
<dbReference type="SUPFAM" id="SSF57095">
    <property type="entry name" value="Scorpion toxin-like"/>
    <property type="match status" value="1"/>
</dbReference>
<evidence type="ECO:0000256" key="1">
    <source>
        <dbReference type="ARBA" id="ARBA00004613"/>
    </source>
</evidence>
<keyword evidence="2" id="KW-0964">Secreted</keyword>
<evidence type="ECO:0000313" key="12">
    <source>
        <dbReference type="RefSeq" id="XP_017879694.1"/>
    </source>
</evidence>
<evidence type="ECO:0000256" key="9">
    <source>
        <dbReference type="SAM" id="SignalP"/>
    </source>
</evidence>
<evidence type="ECO:0000256" key="7">
    <source>
        <dbReference type="ARBA" id="ARBA00023022"/>
    </source>
</evidence>
<keyword evidence="5" id="KW-0391">Immunity</keyword>
<comment type="subcellular location">
    <subcellularLocation>
        <location evidence="1">Secreted</location>
    </subcellularLocation>
</comment>
<keyword evidence="4" id="KW-0399">Innate immunity</keyword>
<dbReference type="InterPro" id="IPR001542">
    <property type="entry name" value="Defensin_invertebrate/fungal"/>
</dbReference>
<keyword evidence="11" id="KW-1185">Reference proteome</keyword>
<evidence type="ECO:0000256" key="3">
    <source>
        <dbReference type="ARBA" id="ARBA00022529"/>
    </source>
</evidence>